<comment type="function">
    <text evidence="7">Catalyzes the transfer of the diacylglyceryl group from phosphatidylglycerol to the sulfhydryl group of the N-terminal cysteine of a prolipoprotein, the first step in the formation of mature lipoproteins.</text>
</comment>
<protein>
    <recommendedName>
        <fullName evidence="7">Phosphatidylglycerol--prolipoprotein diacylglyceryl transferase</fullName>
        <ecNumber evidence="7">2.5.1.145</ecNumber>
    </recommendedName>
</protein>
<dbReference type="EC" id="2.5.1.145" evidence="7"/>
<dbReference type="UniPathway" id="UPA00664"/>
<keyword evidence="8" id="KW-0449">Lipoprotein</keyword>
<comment type="caution">
    <text evidence="8">The sequence shown here is derived from an EMBL/GenBank/DDBJ whole genome shotgun (WGS) entry which is preliminary data.</text>
</comment>
<accession>A0A2T2X9J3</accession>
<comment type="catalytic activity">
    <reaction evidence="7">
        <text>L-cysteinyl-[prolipoprotein] + a 1,2-diacyl-sn-glycero-3-phospho-(1'-sn-glycerol) = an S-1,2-diacyl-sn-glyceryl-L-cysteinyl-[prolipoprotein] + sn-glycerol 1-phosphate + H(+)</text>
        <dbReference type="Rhea" id="RHEA:56712"/>
        <dbReference type="Rhea" id="RHEA-COMP:14679"/>
        <dbReference type="Rhea" id="RHEA-COMP:14680"/>
        <dbReference type="ChEBI" id="CHEBI:15378"/>
        <dbReference type="ChEBI" id="CHEBI:29950"/>
        <dbReference type="ChEBI" id="CHEBI:57685"/>
        <dbReference type="ChEBI" id="CHEBI:64716"/>
        <dbReference type="ChEBI" id="CHEBI:140658"/>
        <dbReference type="EC" id="2.5.1.145"/>
    </reaction>
</comment>
<dbReference type="Proteomes" id="UP000242699">
    <property type="component" value="Unassembled WGS sequence"/>
</dbReference>
<evidence type="ECO:0000313" key="9">
    <source>
        <dbReference type="Proteomes" id="UP000242699"/>
    </source>
</evidence>
<evidence type="ECO:0000256" key="4">
    <source>
        <dbReference type="ARBA" id="ARBA00022692"/>
    </source>
</evidence>
<dbReference type="EMBL" id="PXYT01000004">
    <property type="protein sequence ID" value="PSR31118.1"/>
    <property type="molecule type" value="Genomic_DNA"/>
</dbReference>
<feature type="transmembrane region" description="Helical" evidence="7">
    <location>
        <begin position="120"/>
        <end position="141"/>
    </location>
</feature>
<comment type="subcellular location">
    <subcellularLocation>
        <location evidence="7">Cell membrane</location>
        <topology evidence="7">Multi-pass membrane protein</topology>
    </subcellularLocation>
</comment>
<evidence type="ECO:0000256" key="1">
    <source>
        <dbReference type="ARBA" id="ARBA00007150"/>
    </source>
</evidence>
<dbReference type="GO" id="GO:0042158">
    <property type="term" value="P:lipoprotein biosynthetic process"/>
    <property type="evidence" value="ECO:0007669"/>
    <property type="project" value="UniProtKB-UniRule"/>
</dbReference>
<comment type="similarity">
    <text evidence="1 7">Belongs to the Lgt family.</text>
</comment>
<organism evidence="8 9">
    <name type="scientific">Sulfobacillus benefaciens</name>
    <dbReference type="NCBI Taxonomy" id="453960"/>
    <lineage>
        <taxon>Bacteria</taxon>
        <taxon>Bacillati</taxon>
        <taxon>Bacillota</taxon>
        <taxon>Clostridia</taxon>
        <taxon>Eubacteriales</taxon>
        <taxon>Clostridiales Family XVII. Incertae Sedis</taxon>
        <taxon>Sulfobacillus</taxon>
    </lineage>
</organism>
<keyword evidence="2 7" id="KW-1003">Cell membrane</keyword>
<evidence type="ECO:0000256" key="2">
    <source>
        <dbReference type="ARBA" id="ARBA00022475"/>
    </source>
</evidence>
<feature type="transmembrane region" description="Helical" evidence="7">
    <location>
        <begin position="20"/>
        <end position="37"/>
    </location>
</feature>
<evidence type="ECO:0000256" key="6">
    <source>
        <dbReference type="ARBA" id="ARBA00023136"/>
    </source>
</evidence>
<comment type="pathway">
    <text evidence="7">Protein modification; lipoprotein biosynthesis (diacylglyceryl transfer).</text>
</comment>
<keyword evidence="3 7" id="KW-0808">Transferase</keyword>
<dbReference type="Pfam" id="PF01790">
    <property type="entry name" value="LGT"/>
    <property type="match status" value="1"/>
</dbReference>
<dbReference type="GO" id="GO:0008961">
    <property type="term" value="F:phosphatidylglycerol-prolipoprotein diacylglyceryl transferase activity"/>
    <property type="evidence" value="ECO:0007669"/>
    <property type="project" value="UniProtKB-UniRule"/>
</dbReference>
<reference evidence="8 9" key="1">
    <citation type="journal article" date="2014" name="BMC Genomics">
        <title>Comparison of environmental and isolate Sulfobacillus genomes reveals diverse carbon, sulfur, nitrogen, and hydrogen metabolisms.</title>
        <authorList>
            <person name="Justice N.B."/>
            <person name="Norman A."/>
            <person name="Brown C.T."/>
            <person name="Singh A."/>
            <person name="Thomas B.C."/>
            <person name="Banfield J.F."/>
        </authorList>
    </citation>
    <scope>NUCLEOTIDE SEQUENCE [LARGE SCALE GENOMIC DNA]</scope>
    <source>
        <strain evidence="8">AMDSBA1</strain>
    </source>
</reference>
<keyword evidence="6 7" id="KW-0472">Membrane</keyword>
<evidence type="ECO:0000256" key="3">
    <source>
        <dbReference type="ARBA" id="ARBA00022679"/>
    </source>
</evidence>
<gene>
    <name evidence="7" type="primary">lgt</name>
    <name evidence="8" type="ORF">C7B43_03190</name>
</gene>
<sequence>MYIPKLHPFAFKIGPIGVHWYGIFMVMAILGGSYYLIERGRQLGEDPDRLSNITLWTVLWGVIGARVVFVLANEPQWIWMDPVQILRIWDGGLAYDGAVGFGVLALWYQLRKKPLTFNYLVDWTIPGIGLGIFMVRIGNIFNHEVLGRMTELGFGRWPEQLWGSFIGVFLILRYFWLERHRTPPPGYQFWSAMFYYAILRGFIGETTRDNPLYIIHYINPYWGIGFTTLMQLFTPPIMVFTWLMMRRTWRKSATRIIPPGKAEPLPDPAESVQKL</sequence>
<feature type="transmembrane region" description="Helical" evidence="7">
    <location>
        <begin position="161"/>
        <end position="177"/>
    </location>
</feature>
<keyword evidence="4 7" id="KW-0812">Transmembrane</keyword>
<evidence type="ECO:0000313" key="8">
    <source>
        <dbReference type="EMBL" id="PSR31118.1"/>
    </source>
</evidence>
<feature type="transmembrane region" description="Helical" evidence="7">
    <location>
        <begin position="49"/>
        <end position="72"/>
    </location>
</feature>
<evidence type="ECO:0000256" key="7">
    <source>
        <dbReference type="HAMAP-Rule" id="MF_01147"/>
    </source>
</evidence>
<keyword evidence="5 7" id="KW-1133">Transmembrane helix</keyword>
<dbReference type="GO" id="GO:0005886">
    <property type="term" value="C:plasma membrane"/>
    <property type="evidence" value="ECO:0007669"/>
    <property type="project" value="UniProtKB-SubCell"/>
</dbReference>
<dbReference type="PANTHER" id="PTHR30589">
    <property type="entry name" value="PROLIPOPROTEIN DIACYLGLYCERYL TRANSFERASE"/>
    <property type="match status" value="1"/>
</dbReference>
<dbReference type="AlphaFoldDB" id="A0A2T2X9J3"/>
<feature type="transmembrane region" description="Helical" evidence="7">
    <location>
        <begin position="223"/>
        <end position="245"/>
    </location>
</feature>
<evidence type="ECO:0000256" key="5">
    <source>
        <dbReference type="ARBA" id="ARBA00022989"/>
    </source>
</evidence>
<feature type="binding site" evidence="7">
    <location>
        <position position="136"/>
    </location>
    <ligand>
        <name>a 1,2-diacyl-sn-glycero-3-phospho-(1'-sn-glycerol)</name>
        <dbReference type="ChEBI" id="CHEBI:64716"/>
    </ligand>
</feature>
<proteinExistence type="inferred from homology"/>
<feature type="transmembrane region" description="Helical" evidence="7">
    <location>
        <begin position="92"/>
        <end position="108"/>
    </location>
</feature>
<name>A0A2T2X9J3_9FIRM</name>
<dbReference type="PANTHER" id="PTHR30589:SF0">
    <property type="entry name" value="PHOSPHATIDYLGLYCEROL--PROLIPOPROTEIN DIACYLGLYCERYL TRANSFERASE"/>
    <property type="match status" value="1"/>
</dbReference>
<dbReference type="HAMAP" id="MF_01147">
    <property type="entry name" value="Lgt"/>
    <property type="match status" value="1"/>
</dbReference>
<dbReference type="InterPro" id="IPR001640">
    <property type="entry name" value="Lgt"/>
</dbReference>
<feature type="transmembrane region" description="Helical" evidence="7">
    <location>
        <begin position="186"/>
        <end position="203"/>
    </location>
</feature>